<dbReference type="CDD" id="cd02553">
    <property type="entry name" value="PseudoU_synth_RsuA"/>
    <property type="match status" value="1"/>
</dbReference>
<organism evidence="7 8">
    <name type="scientific">Salinicoccus cyprini</name>
    <dbReference type="NCBI Taxonomy" id="2493691"/>
    <lineage>
        <taxon>Bacteria</taxon>
        <taxon>Bacillati</taxon>
        <taxon>Bacillota</taxon>
        <taxon>Bacilli</taxon>
        <taxon>Bacillales</taxon>
        <taxon>Staphylococcaceae</taxon>
        <taxon>Salinicoccus</taxon>
    </lineage>
</organism>
<gene>
    <name evidence="7" type="ORF">FO441_05630</name>
</gene>
<dbReference type="Pfam" id="PF00849">
    <property type="entry name" value="PseudoU_synth_2"/>
    <property type="match status" value="1"/>
</dbReference>
<dbReference type="NCBIfam" id="TIGR00093">
    <property type="entry name" value="pseudouridine synthase"/>
    <property type="match status" value="1"/>
</dbReference>
<protein>
    <recommendedName>
        <fullName evidence="5">Pseudouridine synthase</fullName>
        <ecNumber evidence="5">5.4.99.-</ecNumber>
    </recommendedName>
</protein>
<dbReference type="InterPro" id="IPR000748">
    <property type="entry name" value="PsdUridine_synth_RsuA/RluB/E/F"/>
</dbReference>
<proteinExistence type="inferred from homology"/>
<dbReference type="PANTHER" id="PTHR47683">
    <property type="entry name" value="PSEUDOURIDINE SYNTHASE FAMILY PROTEIN-RELATED"/>
    <property type="match status" value="1"/>
</dbReference>
<evidence type="ECO:0000256" key="2">
    <source>
        <dbReference type="ARBA" id="ARBA00022884"/>
    </source>
</evidence>
<dbReference type="EMBL" id="VMSJ01000001">
    <property type="protein sequence ID" value="TVT29760.1"/>
    <property type="molecule type" value="Genomic_DNA"/>
</dbReference>
<dbReference type="InterPro" id="IPR050343">
    <property type="entry name" value="RsuA_PseudoU_synthase"/>
</dbReference>
<evidence type="ECO:0000313" key="7">
    <source>
        <dbReference type="EMBL" id="TVT29760.1"/>
    </source>
</evidence>
<dbReference type="GO" id="GO:0005829">
    <property type="term" value="C:cytosol"/>
    <property type="evidence" value="ECO:0007669"/>
    <property type="project" value="UniProtKB-ARBA"/>
</dbReference>
<dbReference type="RefSeq" id="WP_145286999.1">
    <property type="nucleotide sequence ID" value="NZ_VMSJ01000001.1"/>
</dbReference>
<keyword evidence="2 4" id="KW-0694">RNA-binding</keyword>
<evidence type="ECO:0000256" key="3">
    <source>
        <dbReference type="ARBA" id="ARBA00023235"/>
    </source>
</evidence>
<dbReference type="PANTHER" id="PTHR47683:SF4">
    <property type="entry name" value="PSEUDOURIDINE SYNTHASE"/>
    <property type="match status" value="1"/>
</dbReference>
<dbReference type="InterPro" id="IPR018496">
    <property type="entry name" value="PsdUridine_synth_RsuA/RluB_CS"/>
</dbReference>
<evidence type="ECO:0000256" key="4">
    <source>
        <dbReference type="PROSITE-ProRule" id="PRU00182"/>
    </source>
</evidence>
<accession>A0A558AZT1</accession>
<comment type="caution">
    <text evidence="7">The sequence shown here is derived from an EMBL/GenBank/DDBJ whole genome shotgun (WGS) entry which is preliminary data.</text>
</comment>
<evidence type="ECO:0000256" key="1">
    <source>
        <dbReference type="ARBA" id="ARBA00008348"/>
    </source>
</evidence>
<dbReference type="InterPro" id="IPR006145">
    <property type="entry name" value="PsdUridine_synth_RsuA/RluA"/>
</dbReference>
<dbReference type="Pfam" id="PF01479">
    <property type="entry name" value="S4"/>
    <property type="match status" value="1"/>
</dbReference>
<dbReference type="SUPFAM" id="SSF55120">
    <property type="entry name" value="Pseudouridine synthase"/>
    <property type="match status" value="1"/>
</dbReference>
<reference evidence="7 8" key="1">
    <citation type="submission" date="2019-07" db="EMBL/GenBank/DDBJ databases">
        <title>Salinicoccus cyprini sp. nov., isolated from gastro-intestinal tract of mirror carp, Cyprinus carpio var. specularis, collected from Gobind Sagar Reservoir, Himachal Pradesh, India.</title>
        <authorList>
            <person name="Talwar C."/>
            <person name="Singh A.K."/>
            <person name="Lal R."/>
            <person name="Negi R.K."/>
        </authorList>
    </citation>
    <scope>NUCLEOTIDE SEQUENCE [LARGE SCALE GENOMIC DNA]</scope>
    <source>
        <strain evidence="7 8">CT19</strain>
    </source>
</reference>
<dbReference type="InterPro" id="IPR002942">
    <property type="entry name" value="S4_RNA-bd"/>
</dbReference>
<evidence type="ECO:0000256" key="5">
    <source>
        <dbReference type="RuleBase" id="RU003887"/>
    </source>
</evidence>
<dbReference type="AlphaFoldDB" id="A0A558AZT1"/>
<dbReference type="InterPro" id="IPR020103">
    <property type="entry name" value="PsdUridine_synth_cat_dom_sf"/>
</dbReference>
<comment type="similarity">
    <text evidence="1 5">Belongs to the pseudouridine synthase RsuA family.</text>
</comment>
<dbReference type="EC" id="5.4.99.-" evidence="5"/>
<dbReference type="InterPro" id="IPR042092">
    <property type="entry name" value="PsdUridine_s_RsuA/RluB/E/F_cat"/>
</dbReference>
<dbReference type="Gene3D" id="3.30.70.580">
    <property type="entry name" value="Pseudouridine synthase I, catalytic domain, N-terminal subdomain"/>
    <property type="match status" value="1"/>
</dbReference>
<dbReference type="GO" id="GO:0003723">
    <property type="term" value="F:RNA binding"/>
    <property type="evidence" value="ECO:0007669"/>
    <property type="project" value="UniProtKB-KW"/>
</dbReference>
<evidence type="ECO:0000259" key="6">
    <source>
        <dbReference type="SMART" id="SM00363"/>
    </source>
</evidence>
<dbReference type="GO" id="GO:0120159">
    <property type="term" value="F:rRNA pseudouridine synthase activity"/>
    <property type="evidence" value="ECO:0007669"/>
    <property type="project" value="UniProtKB-ARBA"/>
</dbReference>
<dbReference type="Gene3D" id="3.10.290.10">
    <property type="entry name" value="RNA-binding S4 domain"/>
    <property type="match status" value="1"/>
</dbReference>
<name>A0A558AZT1_9STAP</name>
<evidence type="ECO:0000313" key="8">
    <source>
        <dbReference type="Proteomes" id="UP000315103"/>
    </source>
</evidence>
<dbReference type="SUPFAM" id="SSF55174">
    <property type="entry name" value="Alpha-L RNA-binding motif"/>
    <property type="match status" value="1"/>
</dbReference>
<dbReference type="InterPro" id="IPR036986">
    <property type="entry name" value="S4_RNA-bd_sf"/>
</dbReference>
<sequence>MRLDKYLSNAGTGSRSKVKAMIKKKRVEVDGVVATDPKSETAHDSVVMVDGVRIILENHIYLMLNKPKGVISSTEKGQARTVMDLIDHPQKDELFPVGRLDKDTTGLLLITNDGRFAHELLSPKHKIGKTYVAKLKKDVSSSDIETLEKGIPLKDFTTAPAAARRIAEREVELTITEGKFHQVKRMFQYLGNEVTDLHRTRIGEMVLDEILPAGSCRRLHENELKLLKKV</sequence>
<dbReference type="GO" id="GO:0000455">
    <property type="term" value="P:enzyme-directed rRNA pseudouridine synthesis"/>
    <property type="evidence" value="ECO:0007669"/>
    <property type="project" value="UniProtKB-ARBA"/>
</dbReference>
<keyword evidence="3 5" id="KW-0413">Isomerase</keyword>
<keyword evidence="8" id="KW-1185">Reference proteome</keyword>
<dbReference type="InterPro" id="IPR020094">
    <property type="entry name" value="TruA/RsuA/RluB/E/F_N"/>
</dbReference>
<feature type="domain" description="RNA-binding S4" evidence="6">
    <location>
        <begin position="1"/>
        <end position="60"/>
    </location>
</feature>
<dbReference type="OrthoDB" id="9807213at2"/>
<dbReference type="PROSITE" id="PS50889">
    <property type="entry name" value="S4"/>
    <property type="match status" value="1"/>
</dbReference>
<dbReference type="Proteomes" id="UP000315103">
    <property type="component" value="Unassembled WGS sequence"/>
</dbReference>
<dbReference type="CDD" id="cd00165">
    <property type="entry name" value="S4"/>
    <property type="match status" value="1"/>
</dbReference>
<dbReference type="PROSITE" id="PS01149">
    <property type="entry name" value="PSI_RSU"/>
    <property type="match status" value="1"/>
</dbReference>
<dbReference type="Gene3D" id="3.30.70.1560">
    <property type="entry name" value="Alpha-L RNA-binding motif"/>
    <property type="match status" value="1"/>
</dbReference>
<dbReference type="FunFam" id="3.30.70.1560:FF:000001">
    <property type="entry name" value="Pseudouridine synthase"/>
    <property type="match status" value="1"/>
</dbReference>
<dbReference type="SMART" id="SM00363">
    <property type="entry name" value="S4"/>
    <property type="match status" value="1"/>
</dbReference>